<feature type="chain" id="PRO_5034186694" description="Secreted protein" evidence="1">
    <location>
        <begin position="31"/>
        <end position="87"/>
    </location>
</feature>
<evidence type="ECO:0000256" key="1">
    <source>
        <dbReference type="SAM" id="SignalP"/>
    </source>
</evidence>
<dbReference type="AlphaFoldDB" id="A0A8H3VW05"/>
<name>A0A8H3VW05_9PEZI</name>
<comment type="caution">
    <text evidence="2">The sequence shown here is derived from an EMBL/GenBank/DDBJ whole genome shotgun (WGS) entry which is preliminary data.</text>
</comment>
<gene>
    <name evidence="2" type="ORF">GQ607_015258</name>
</gene>
<proteinExistence type="predicted"/>
<sequence>MSTPTVFWPSSGFVSSLPPFLLCCVSQCAGAKIILYSPTITASYGPGCVSSPWPAFKRNKWTLSGTPHISQLGEFQSRLRRPPKQKT</sequence>
<evidence type="ECO:0000313" key="3">
    <source>
        <dbReference type="Proteomes" id="UP000434172"/>
    </source>
</evidence>
<protein>
    <recommendedName>
        <fullName evidence="4">Secreted protein</fullName>
    </recommendedName>
</protein>
<feature type="signal peptide" evidence="1">
    <location>
        <begin position="1"/>
        <end position="30"/>
    </location>
</feature>
<organism evidence="2 3">
    <name type="scientific">Colletotrichum asianum</name>
    <dbReference type="NCBI Taxonomy" id="702518"/>
    <lineage>
        <taxon>Eukaryota</taxon>
        <taxon>Fungi</taxon>
        <taxon>Dikarya</taxon>
        <taxon>Ascomycota</taxon>
        <taxon>Pezizomycotina</taxon>
        <taxon>Sordariomycetes</taxon>
        <taxon>Hypocreomycetidae</taxon>
        <taxon>Glomerellales</taxon>
        <taxon>Glomerellaceae</taxon>
        <taxon>Colletotrichum</taxon>
        <taxon>Colletotrichum gloeosporioides species complex</taxon>
    </lineage>
</organism>
<reference evidence="2 3" key="1">
    <citation type="submission" date="2019-12" db="EMBL/GenBank/DDBJ databases">
        <title>A genome sequence resource for the geographically widespread anthracnose pathogen Colletotrichum asianum.</title>
        <authorList>
            <person name="Meng Y."/>
        </authorList>
    </citation>
    <scope>NUCLEOTIDE SEQUENCE [LARGE SCALE GENOMIC DNA]</scope>
    <source>
        <strain evidence="2 3">ICMP 18580</strain>
    </source>
</reference>
<keyword evidence="3" id="KW-1185">Reference proteome</keyword>
<keyword evidence="1" id="KW-0732">Signal</keyword>
<accession>A0A8H3VW05</accession>
<dbReference type="Proteomes" id="UP000434172">
    <property type="component" value="Unassembled WGS sequence"/>
</dbReference>
<evidence type="ECO:0008006" key="4">
    <source>
        <dbReference type="Google" id="ProtNLM"/>
    </source>
</evidence>
<dbReference type="EMBL" id="WOWK01000129">
    <property type="protein sequence ID" value="KAF0317506.1"/>
    <property type="molecule type" value="Genomic_DNA"/>
</dbReference>
<evidence type="ECO:0000313" key="2">
    <source>
        <dbReference type="EMBL" id="KAF0317506.1"/>
    </source>
</evidence>